<keyword evidence="4" id="KW-1185">Reference proteome</keyword>
<dbReference type="OrthoDB" id="3448281at2"/>
<sequence>MIRIAVAGAGPDVESTYATAAQEAYVAFPAPYSENPADLLGRLNGAPAPGVIVLDSRTDLELCLGLAGRLATEHPDTVVLLITDQAETLGLRAMRAGVKDLVPAIADTQQVTEALHDAAHLAKKLAAHHAAPQENEPTGRVITVVSPKGGAGKTTVATNLAVALASAMPHSTVIVDLDLQFGDVATALNLTPQHFLPDVLQSVATGDTIAMKTRLTLHDTGLYVVPAPDHPAAADSITSGQVSQLLQLLSREFAYVVVDTSPGITDHTLGALDQTTDPILLTTLSVPGVSGLRKVVDTLSVLQMFTDHNHLVVNFADTTHGVSQKDVDETLGVPVETSIPVSKGAPASVNTGVPLMQSRARDPLVKALAPLASRLLPDGVDLDKRGRVRERKRAKT</sequence>
<dbReference type="GO" id="GO:0051782">
    <property type="term" value="P:negative regulation of cell division"/>
    <property type="evidence" value="ECO:0007669"/>
    <property type="project" value="TreeGrafter"/>
</dbReference>
<dbReference type="EMBL" id="QYZP01000001">
    <property type="protein sequence ID" value="RJN32459.1"/>
    <property type="molecule type" value="Genomic_DNA"/>
</dbReference>
<proteinExistence type="predicted"/>
<dbReference type="Gene3D" id="3.40.50.2300">
    <property type="match status" value="1"/>
</dbReference>
<keyword evidence="1" id="KW-0547">Nucleotide-binding</keyword>
<evidence type="ECO:0000256" key="1">
    <source>
        <dbReference type="ARBA" id="ARBA00022741"/>
    </source>
</evidence>
<dbReference type="GO" id="GO:0009898">
    <property type="term" value="C:cytoplasmic side of plasma membrane"/>
    <property type="evidence" value="ECO:0007669"/>
    <property type="project" value="TreeGrafter"/>
</dbReference>
<dbReference type="GO" id="GO:0005524">
    <property type="term" value="F:ATP binding"/>
    <property type="evidence" value="ECO:0007669"/>
    <property type="project" value="UniProtKB-KW"/>
</dbReference>
<dbReference type="InterPro" id="IPR033756">
    <property type="entry name" value="YlxH/NBP35"/>
</dbReference>
<keyword evidence="2" id="KW-0067">ATP-binding</keyword>
<evidence type="ECO:0000256" key="2">
    <source>
        <dbReference type="ARBA" id="ARBA00022840"/>
    </source>
</evidence>
<dbReference type="GO" id="GO:0016887">
    <property type="term" value="F:ATP hydrolysis activity"/>
    <property type="evidence" value="ECO:0007669"/>
    <property type="project" value="TreeGrafter"/>
</dbReference>
<comment type="caution">
    <text evidence="3">The sequence shown here is derived from an EMBL/GenBank/DDBJ whole genome shotgun (WGS) entry which is preliminary data.</text>
</comment>
<dbReference type="GO" id="GO:0005829">
    <property type="term" value="C:cytosol"/>
    <property type="evidence" value="ECO:0007669"/>
    <property type="project" value="TreeGrafter"/>
</dbReference>
<dbReference type="SUPFAM" id="SSF52540">
    <property type="entry name" value="P-loop containing nucleoside triphosphate hydrolases"/>
    <property type="match status" value="1"/>
</dbReference>
<dbReference type="Gene3D" id="3.40.50.300">
    <property type="entry name" value="P-loop containing nucleotide triphosphate hydrolases"/>
    <property type="match status" value="1"/>
</dbReference>
<evidence type="ECO:0000313" key="4">
    <source>
        <dbReference type="Proteomes" id="UP000266615"/>
    </source>
</evidence>
<gene>
    <name evidence="3" type="ORF">D3250_00990</name>
</gene>
<organism evidence="3 4">
    <name type="scientific">Nesterenkonia natronophila</name>
    <dbReference type="NCBI Taxonomy" id="2174932"/>
    <lineage>
        <taxon>Bacteria</taxon>
        <taxon>Bacillati</taxon>
        <taxon>Actinomycetota</taxon>
        <taxon>Actinomycetes</taxon>
        <taxon>Micrococcales</taxon>
        <taxon>Micrococcaceae</taxon>
        <taxon>Nesterenkonia</taxon>
    </lineage>
</organism>
<dbReference type="RefSeq" id="WP_119901505.1">
    <property type="nucleotide sequence ID" value="NZ_QYZP01000001.1"/>
</dbReference>
<dbReference type="PANTHER" id="PTHR43384">
    <property type="entry name" value="SEPTUM SITE-DETERMINING PROTEIN MIND HOMOLOG, CHLOROPLASTIC-RELATED"/>
    <property type="match status" value="1"/>
</dbReference>
<evidence type="ECO:0000313" key="3">
    <source>
        <dbReference type="EMBL" id="RJN32459.1"/>
    </source>
</evidence>
<dbReference type="InterPro" id="IPR027417">
    <property type="entry name" value="P-loop_NTPase"/>
</dbReference>
<dbReference type="PANTHER" id="PTHR43384:SF13">
    <property type="entry name" value="SLR0110 PROTEIN"/>
    <property type="match status" value="1"/>
</dbReference>
<accession>A0A3A4G2P5</accession>
<dbReference type="Proteomes" id="UP000266615">
    <property type="component" value="Unassembled WGS sequence"/>
</dbReference>
<dbReference type="InterPro" id="IPR050625">
    <property type="entry name" value="ParA/MinD_ATPase"/>
</dbReference>
<name>A0A3A4G2P5_9MICC</name>
<dbReference type="AlphaFoldDB" id="A0A3A4G2P5"/>
<reference evidence="3 4" key="1">
    <citation type="submission" date="2018-09" db="EMBL/GenBank/DDBJ databases">
        <title>Nesterenkonia natronophila sp. nov., an alkaliphilic actinobacteriume isolated from a soda lake, and emended description of the genus Nesterenkonia.</title>
        <authorList>
            <person name="Menes R.J."/>
            <person name="Iriarte A."/>
        </authorList>
    </citation>
    <scope>NUCLEOTIDE SEQUENCE [LARGE SCALE GENOMIC DNA]</scope>
    <source>
        <strain evidence="3 4">M8</strain>
    </source>
</reference>
<dbReference type="Pfam" id="PF10609">
    <property type="entry name" value="ParA"/>
    <property type="match status" value="1"/>
</dbReference>
<protein>
    <submittedName>
        <fullName evidence="3">MinD/ParA family protein</fullName>
    </submittedName>
</protein>